<dbReference type="Pfam" id="PF12279">
    <property type="entry name" value="DUF3619"/>
    <property type="match status" value="1"/>
</dbReference>
<evidence type="ECO:0008006" key="3">
    <source>
        <dbReference type="Google" id="ProtNLM"/>
    </source>
</evidence>
<dbReference type="RefSeq" id="WP_171090661.1">
    <property type="nucleotide sequence ID" value="NZ_CP053069.1"/>
</dbReference>
<evidence type="ECO:0000313" key="2">
    <source>
        <dbReference type="Proteomes" id="UP000501534"/>
    </source>
</evidence>
<organism evidence="1 2">
    <name type="scientific">Usitatibacter rugosus</name>
    <dbReference type="NCBI Taxonomy" id="2732067"/>
    <lineage>
        <taxon>Bacteria</taxon>
        <taxon>Pseudomonadati</taxon>
        <taxon>Pseudomonadota</taxon>
        <taxon>Betaproteobacteria</taxon>
        <taxon>Nitrosomonadales</taxon>
        <taxon>Usitatibacteraceae</taxon>
        <taxon>Usitatibacter</taxon>
    </lineage>
</organism>
<accession>A0A6M4GSJ4</accession>
<dbReference type="EMBL" id="CP053069">
    <property type="protein sequence ID" value="QJR10269.1"/>
    <property type="molecule type" value="Genomic_DNA"/>
</dbReference>
<proteinExistence type="predicted"/>
<name>A0A6M4GSJ4_9PROT</name>
<dbReference type="Proteomes" id="UP000501534">
    <property type="component" value="Chromosome"/>
</dbReference>
<dbReference type="InterPro" id="IPR022064">
    <property type="entry name" value="DUF3619"/>
</dbReference>
<reference evidence="1 2" key="1">
    <citation type="submission" date="2020-04" db="EMBL/GenBank/DDBJ databases">
        <title>Usitatibacter rugosus gen. nov., sp. nov. and Usitatibacter palustris sp. nov., novel members of Usitatibacteraceae fam. nov. within the order Nitrosomonadales isolated from soil.</title>
        <authorList>
            <person name="Huber K.J."/>
            <person name="Neumann-Schaal M."/>
            <person name="Geppert A."/>
            <person name="Luckner M."/>
            <person name="Wanner G."/>
            <person name="Overmann J."/>
        </authorList>
    </citation>
    <scope>NUCLEOTIDE SEQUENCE [LARGE SCALE GENOMIC DNA]</scope>
    <source>
        <strain evidence="1 2">0125_3</strain>
    </source>
</reference>
<gene>
    <name evidence="1" type="ORF">DSM104443_01323</name>
</gene>
<sequence length="122" mass="13465">MNEKDFAAKLKPWLDRSATQVGELEATRLKAARLRALDAYREPVSILGLATVNGGVLENARYTLLQRGLMILPLLALVAALTVQSIDTDVDLGEIDAQLLTQELPPDAYLDQEFRSWLGSSR</sequence>
<evidence type="ECO:0000313" key="1">
    <source>
        <dbReference type="EMBL" id="QJR10269.1"/>
    </source>
</evidence>
<dbReference type="AlphaFoldDB" id="A0A6M4GSJ4"/>
<keyword evidence="2" id="KW-1185">Reference proteome</keyword>
<protein>
    <recommendedName>
        <fullName evidence="3">DUF3619 family protein</fullName>
    </recommendedName>
</protein>
<dbReference type="KEGG" id="uru:DSM104443_01323"/>